<keyword evidence="3" id="KW-1185">Reference proteome</keyword>
<accession>M0LH29</accession>
<reference evidence="2 3" key="1">
    <citation type="journal article" date="2014" name="PLoS Genet.">
        <title>Phylogenetically driven sequencing of extremely halophilic archaea reveals strategies for static and dynamic osmo-response.</title>
        <authorList>
            <person name="Becker E.A."/>
            <person name="Seitzer P.M."/>
            <person name="Tritt A."/>
            <person name="Larsen D."/>
            <person name="Krusor M."/>
            <person name="Yao A.I."/>
            <person name="Wu D."/>
            <person name="Madern D."/>
            <person name="Eisen J.A."/>
            <person name="Darling A.E."/>
            <person name="Facciotti M.T."/>
        </authorList>
    </citation>
    <scope>NUCLEOTIDE SEQUENCE [LARGE SCALE GENOMIC DNA]</scope>
    <source>
        <strain evidence="2 3">JCM 10879</strain>
    </source>
</reference>
<comment type="caution">
    <text evidence="2">The sequence shown here is derived from an EMBL/GenBank/DDBJ whole genome shotgun (WGS) entry which is preliminary data.</text>
</comment>
<dbReference type="eggNOG" id="arCOG06404">
    <property type="taxonomic scope" value="Archaea"/>
</dbReference>
<evidence type="ECO:0000256" key="1">
    <source>
        <dbReference type="SAM" id="MobiDB-lite"/>
    </source>
</evidence>
<dbReference type="OrthoDB" id="198318at2157"/>
<proteinExistence type="predicted"/>
<feature type="region of interest" description="Disordered" evidence="1">
    <location>
        <begin position="69"/>
        <end position="88"/>
    </location>
</feature>
<evidence type="ECO:0000313" key="3">
    <source>
        <dbReference type="Proteomes" id="UP000011607"/>
    </source>
</evidence>
<organism evidence="2 3">
    <name type="scientific">Halobiforma nitratireducens JCM 10879</name>
    <dbReference type="NCBI Taxonomy" id="1227454"/>
    <lineage>
        <taxon>Archaea</taxon>
        <taxon>Methanobacteriati</taxon>
        <taxon>Methanobacteriota</taxon>
        <taxon>Stenosarchaea group</taxon>
        <taxon>Halobacteria</taxon>
        <taxon>Halobacteriales</taxon>
        <taxon>Natrialbaceae</taxon>
        <taxon>Halobiforma</taxon>
    </lineage>
</organism>
<name>M0LH29_9EURY</name>
<dbReference type="PATRIC" id="fig|1227454.3.peg.3033"/>
<protein>
    <submittedName>
        <fullName evidence="2">Uncharacterized protein</fullName>
    </submittedName>
</protein>
<dbReference type="RefSeq" id="WP_006673854.1">
    <property type="nucleotide sequence ID" value="NZ_AOMA01000146.1"/>
</dbReference>
<gene>
    <name evidence="2" type="ORF">C446_14789</name>
</gene>
<sequence length="151" mass="16370">MVDRVASDHPSVRTVRSTCTETATGVRLEIPADDRDAFPTDEVVRLVLDGDELFARVERALTGDELSIPGVYETPDLARDPSGATDQLSAWADDHGIPTGGSVLVDVVEPEFLYGLREPGETAYYDAHEPPNESLSEIARSLEDGGNDENQ</sequence>
<dbReference type="Proteomes" id="UP000011607">
    <property type="component" value="Unassembled WGS sequence"/>
</dbReference>
<dbReference type="EMBL" id="AOMA01000146">
    <property type="protein sequence ID" value="EMA32388.1"/>
    <property type="molecule type" value="Genomic_DNA"/>
</dbReference>
<dbReference type="Pfam" id="PF23424">
    <property type="entry name" value="DUF7112"/>
    <property type="match status" value="1"/>
</dbReference>
<evidence type="ECO:0000313" key="2">
    <source>
        <dbReference type="EMBL" id="EMA32388.1"/>
    </source>
</evidence>
<dbReference type="InterPro" id="IPR055536">
    <property type="entry name" value="DUF7112"/>
</dbReference>
<dbReference type="AlphaFoldDB" id="M0LH29"/>